<organism evidence="7 8">
    <name type="scientific">Heterostelium pallidum (strain ATCC 26659 / Pp 5 / PN500)</name>
    <name type="common">Cellular slime mold</name>
    <name type="synonym">Polysphondylium pallidum</name>
    <dbReference type="NCBI Taxonomy" id="670386"/>
    <lineage>
        <taxon>Eukaryota</taxon>
        <taxon>Amoebozoa</taxon>
        <taxon>Evosea</taxon>
        <taxon>Eumycetozoa</taxon>
        <taxon>Dictyostelia</taxon>
        <taxon>Acytosteliales</taxon>
        <taxon>Acytosteliaceae</taxon>
        <taxon>Heterostelium</taxon>
    </lineage>
</organism>
<dbReference type="PANTHER" id="PTHR47687">
    <property type="entry name" value="G8 DOMAIN-CONTAINING PROTEIN DDB_G0288475-RELATED"/>
    <property type="match status" value="1"/>
</dbReference>
<name>D3BEX8_HETP5</name>
<dbReference type="Proteomes" id="UP000001396">
    <property type="component" value="Unassembled WGS sequence"/>
</dbReference>
<dbReference type="PROSITE" id="PS51484">
    <property type="entry name" value="G8"/>
    <property type="match status" value="1"/>
</dbReference>
<dbReference type="STRING" id="670386.D3BEX8"/>
<feature type="transmembrane region" description="Helical" evidence="5">
    <location>
        <begin position="123"/>
        <end position="142"/>
    </location>
</feature>
<dbReference type="GO" id="GO:0005886">
    <property type="term" value="C:plasma membrane"/>
    <property type="evidence" value="ECO:0007669"/>
    <property type="project" value="UniProtKB-SubCell"/>
</dbReference>
<evidence type="ECO:0000259" key="6">
    <source>
        <dbReference type="PROSITE" id="PS51484"/>
    </source>
</evidence>
<keyword evidence="3" id="KW-0325">Glycoprotein</keyword>
<dbReference type="InParanoid" id="D3BEX8"/>
<dbReference type="GeneID" id="31362775"/>
<feature type="domain" description="G8" evidence="6">
    <location>
        <begin position="585"/>
        <end position="710"/>
    </location>
</feature>
<proteinExistence type="inferred from homology"/>
<dbReference type="InterPro" id="IPR055401">
    <property type="entry name" value="CEMIP_beta-hel_dom"/>
</dbReference>
<dbReference type="SUPFAM" id="SSF51126">
    <property type="entry name" value="Pectin lyase-like"/>
    <property type="match status" value="1"/>
</dbReference>
<dbReference type="InterPro" id="IPR019316">
    <property type="entry name" value="G8_domain"/>
</dbReference>
<keyword evidence="8" id="KW-1185">Reference proteome</keyword>
<evidence type="ECO:0000256" key="3">
    <source>
        <dbReference type="ARBA" id="ARBA00023180"/>
    </source>
</evidence>
<dbReference type="EMBL" id="ADBJ01000031">
    <property type="protein sequence ID" value="EFA80459.1"/>
    <property type="molecule type" value="Genomic_DNA"/>
</dbReference>
<dbReference type="Pfam" id="PF10162">
    <property type="entry name" value="G8"/>
    <property type="match status" value="1"/>
</dbReference>
<keyword evidence="5" id="KW-0472">Membrane</keyword>
<evidence type="ECO:0000313" key="8">
    <source>
        <dbReference type="Proteomes" id="UP000001396"/>
    </source>
</evidence>
<dbReference type="PANTHER" id="PTHR47687:SF4">
    <property type="entry name" value="G8 DOMAIN-CONTAINING PROTEIN DDB_G0286311-RELATED"/>
    <property type="match status" value="1"/>
</dbReference>
<accession>D3BEX8</accession>
<comment type="caution">
    <text evidence="7">The sequence shown here is derived from an EMBL/GenBank/DDBJ whole genome shotgun (WGS) entry which is preliminary data.</text>
</comment>
<dbReference type="InterPro" id="IPR052334">
    <property type="entry name" value="G8_domain-comF-like"/>
</dbReference>
<keyword evidence="5" id="KW-1133">Transmembrane helix</keyword>
<evidence type="ECO:0000256" key="4">
    <source>
        <dbReference type="ARBA" id="ARBA00038413"/>
    </source>
</evidence>
<comment type="subcellular location">
    <subcellularLocation>
        <location evidence="1">Cell membrane</location>
    </subcellularLocation>
</comment>
<evidence type="ECO:0000256" key="1">
    <source>
        <dbReference type="ARBA" id="ARBA00004236"/>
    </source>
</evidence>
<dbReference type="SMART" id="SM01225">
    <property type="entry name" value="G8"/>
    <property type="match status" value="1"/>
</dbReference>
<protein>
    <recommendedName>
        <fullName evidence="6">G8 domain-containing protein</fullName>
    </recommendedName>
</protein>
<evidence type="ECO:0000256" key="5">
    <source>
        <dbReference type="SAM" id="Phobius"/>
    </source>
</evidence>
<dbReference type="InterPro" id="IPR011050">
    <property type="entry name" value="Pectin_lyase_fold/virulence"/>
</dbReference>
<comment type="similarity">
    <text evidence="4">Belongs to the comF family.</text>
</comment>
<dbReference type="RefSeq" id="XP_020432579.1">
    <property type="nucleotide sequence ID" value="XM_020578131.1"/>
</dbReference>
<keyword evidence="5" id="KW-0812">Transmembrane</keyword>
<gene>
    <name evidence="7" type="ORF">PPL_07294</name>
</gene>
<evidence type="ECO:0000313" key="7">
    <source>
        <dbReference type="EMBL" id="EFA80459.1"/>
    </source>
</evidence>
<dbReference type="Pfam" id="PF24606">
    <property type="entry name" value="CEMIP_beta-hel"/>
    <property type="match status" value="1"/>
</dbReference>
<sequence>MNLLYFVNLNSTCEGFRLTEHFILYRIGCCLSQSLLGSIENVSNDLTIHSKDLETTVVFTVDNSILKPTIVLTLLKGSANFNDIVSSTNNKDVITISNLISPTTSNGQSTTTNGELNSSNRNGVVSIYTIISLLFTGLIMGVKSGSPAESRMKFIVMFIAISVGVSYTLNADDIAIKIDIRVPTNYQFNSLTLNIEKGNSIDLQSIQALSLNINACVDSKVNTLINLENAKIDSSLSICSHNSVNINGLAIANQSTINILTLKSATISFNDVYSGNINLETNGTPKIDGFCETFTNGRNLTGTCNQSVTPTLNSLYVSAADSIYLTVGTNPLLVQCSSDPTWREPVASGTTPSSPSIVTSNPETVVPMNVNSQWRVMAEWGFDQSNLTMASGVSNGVSLSGAMNFTTSVWGPNNFNLVLRSPAPAIKQGRQYSFDFDFLLAAPQSTYNTIKSVSIAFGNRIDTEGIGWLDTTPIHVRSTILGDWSSTTAWVSKTIQFTPPFDIGDASLLLQINCTDTTGDYPVTYFIRNPRFRITSTPVVANPTNLLTKDSELVILPKPSAAFDRQDRTTCPYLQSDLKHWHDPATWGGAVPSASSTITLPANTKVLVSSCSMSSTLVYQKIVVPAGSELIFMDADMTINVRDIMVNGKLIIGTPLCRYNGKINIIFNGAKTLTDTIGTFFGSKGIAVSSQGFLSINGKQYHNTWTKLAASAWPGERVVYLMDPVNWEVGQQVVVTTTQLFDDDRADENEVLTIAAIQGKTVQFTQPLKYLHYGGQEYQAEIGLISRRIVLKGASDSDASEFGGHVMMMGEGQISGVQLTKMGQKNIKARYPLHFHLAKTLSRSFISDCSVYDCFYRCYTIHGTNNVTVTRNVAFKTFGHCYYLEDGVEENNTLSYNFAARVNTIGRPADGAAQKGETFYESDQLRQPADSAAGGFYITNAYNTFIGNAASGGWAGFSFPNLFKPIGNFRNDTSNPSGRPILVFDGNSAHSSGYTWLESGGAIYVGGNLSHSTVTGDLIYYTGRTFRDTRSVNNIPVWMRYTNTKVFLSNSGVNHWGERIEIVGLESHDCHRPATIFGQALLSNAIVNGQSKNPLSMFKTDYLFDRQGFQFYDTHVQTILSNIQFRNYVMIPESSNPQRDNRVLVSMTHSDIFKPQGISATKNFSFSNVADSQIIGHYTAQDTGAARFYNFIDHDGSTTKRGRPTIVGSHINWWNFDSTCTWSALWSVWLCDKTVNNEIANVEIYVPDYIYYDEDRTDWSYVGTASLFGNGLANSDRRSTPFTRNPGLTGVSVLSSSSSNLGWYLYFNGGKTPSYMEAKYIWWDIYDVNVTAGNSVSQVRNSPTSDKYYFDGKHLYLKLINVRASGAPEETFTRDGVTIYTIEWSVFYYITAKCTGVANGFCPSTPDILPSL</sequence>
<reference evidence="7 8" key="1">
    <citation type="journal article" date="2011" name="Genome Res.">
        <title>Phylogeny-wide analysis of social amoeba genomes highlights ancient origins for complex intercellular communication.</title>
        <authorList>
            <person name="Heidel A.J."/>
            <person name="Lawal H.M."/>
            <person name="Felder M."/>
            <person name="Schilde C."/>
            <person name="Helps N.R."/>
            <person name="Tunggal B."/>
            <person name="Rivero F."/>
            <person name="John U."/>
            <person name="Schleicher M."/>
            <person name="Eichinger L."/>
            <person name="Platzer M."/>
            <person name="Noegel A.A."/>
            <person name="Schaap P."/>
            <person name="Gloeckner G."/>
        </authorList>
    </citation>
    <scope>NUCLEOTIDE SEQUENCE [LARGE SCALE GENOMIC DNA]</scope>
    <source>
        <strain evidence="8">ATCC 26659 / Pp 5 / PN500</strain>
    </source>
</reference>
<keyword evidence="2" id="KW-1003">Cell membrane</keyword>
<evidence type="ECO:0000256" key="2">
    <source>
        <dbReference type="ARBA" id="ARBA00022475"/>
    </source>
</evidence>
<feature type="transmembrane region" description="Helical" evidence="5">
    <location>
        <begin position="154"/>
        <end position="171"/>
    </location>
</feature>